<dbReference type="InterPro" id="IPR007848">
    <property type="entry name" value="Small_mtfrase_dom"/>
</dbReference>
<dbReference type="AlphaFoldDB" id="A0A5B7WU67"/>
<organism evidence="9 10">
    <name type="scientific">Glutamicibacter creatinolyticus</name>
    <dbReference type="NCBI Taxonomy" id="162496"/>
    <lineage>
        <taxon>Bacteria</taxon>
        <taxon>Bacillati</taxon>
        <taxon>Actinomycetota</taxon>
        <taxon>Actinomycetes</taxon>
        <taxon>Micrococcales</taxon>
        <taxon>Micrococcaceae</taxon>
        <taxon>Glutamicibacter</taxon>
    </lineage>
</organism>
<sequence length="285" mass="30134">MLFSAARNQAEADLAAAAVPSPKVDAELLLAHVIGASRSDVQLGVLLGRELQPAQHQAYQELVARRARRIPLQHLTGTAYFRHLQLKVGPGVFIPRPETESVVQLALDFIGEQQGARLVDLCSGSGAIAAALATELSAPRVWAVELSDQAIGYTRQNCEPLGISVLHADAGNLPAGLLPEGGIDAVVSNPPYIPPSAVPREQEVREHDPQMALYGLGEDGLQVPRAVSAQALTLLRPGGLFVMEHAEVQAATAASMLRATGFTEVTGHRDLNGRPRATSGVAPEK</sequence>
<keyword evidence="3 5" id="KW-0949">S-adenosyl-L-methionine</keyword>
<keyword evidence="10" id="KW-1185">Reference proteome</keyword>
<comment type="similarity">
    <text evidence="5">Belongs to the protein N5-glutamine methyltransferase family. PrmC subfamily.</text>
</comment>
<dbReference type="InterPro" id="IPR029063">
    <property type="entry name" value="SAM-dependent_MTases_sf"/>
</dbReference>
<dbReference type="KEGG" id="gcr:GcLGCM259_1038"/>
<evidence type="ECO:0000313" key="10">
    <source>
        <dbReference type="Proteomes" id="UP000307000"/>
    </source>
</evidence>
<keyword evidence="2 5" id="KW-0808">Transferase</keyword>
<protein>
    <recommendedName>
        <fullName evidence="5">Release factor glutamine methyltransferase</fullName>
        <shortName evidence="5">RF MTase</shortName>
        <ecNumber evidence="5">2.1.1.297</ecNumber>
    </recommendedName>
    <alternativeName>
        <fullName evidence="5">N5-glutamine methyltransferase PrmC</fullName>
    </alternativeName>
    <alternativeName>
        <fullName evidence="5">Protein-(glutamine-N5) MTase PrmC</fullName>
    </alternativeName>
    <alternativeName>
        <fullName evidence="5">Protein-glutamine N-methyltransferase PrmC</fullName>
    </alternativeName>
</protein>
<dbReference type="SUPFAM" id="SSF53335">
    <property type="entry name" value="S-adenosyl-L-methionine-dependent methyltransferases"/>
    <property type="match status" value="1"/>
</dbReference>
<dbReference type="InterPro" id="IPR050320">
    <property type="entry name" value="N5-glutamine_MTase"/>
</dbReference>
<dbReference type="NCBIfam" id="TIGR00536">
    <property type="entry name" value="hemK_fam"/>
    <property type="match status" value="1"/>
</dbReference>
<dbReference type="InterPro" id="IPR002052">
    <property type="entry name" value="DNA_methylase_N6_adenine_CS"/>
</dbReference>
<evidence type="ECO:0000256" key="2">
    <source>
        <dbReference type="ARBA" id="ARBA00022679"/>
    </source>
</evidence>
<dbReference type="Gene3D" id="1.10.8.10">
    <property type="entry name" value="DNA helicase RuvA subunit, C-terminal domain"/>
    <property type="match status" value="1"/>
</dbReference>
<dbReference type="GO" id="GO:0003676">
    <property type="term" value="F:nucleic acid binding"/>
    <property type="evidence" value="ECO:0007669"/>
    <property type="project" value="InterPro"/>
</dbReference>
<feature type="binding site" evidence="5">
    <location>
        <position position="189"/>
    </location>
    <ligand>
        <name>S-adenosyl-L-methionine</name>
        <dbReference type="ChEBI" id="CHEBI:59789"/>
    </ligand>
</feature>
<evidence type="ECO:0000259" key="7">
    <source>
        <dbReference type="Pfam" id="PF05175"/>
    </source>
</evidence>
<feature type="binding site" evidence="5">
    <location>
        <position position="145"/>
    </location>
    <ligand>
        <name>S-adenosyl-L-methionine</name>
        <dbReference type="ChEBI" id="CHEBI:59789"/>
    </ligand>
</feature>
<dbReference type="Pfam" id="PF05175">
    <property type="entry name" value="MTS"/>
    <property type="match status" value="1"/>
</dbReference>
<accession>A0A5B7WU67</accession>
<evidence type="ECO:0000256" key="4">
    <source>
        <dbReference type="ARBA" id="ARBA00048391"/>
    </source>
</evidence>
<dbReference type="HAMAP" id="MF_02126">
    <property type="entry name" value="RF_methyltr_PrmC"/>
    <property type="match status" value="1"/>
</dbReference>
<gene>
    <name evidence="5 9" type="primary">prmC</name>
    <name evidence="9" type="ORF">GcLGCM259_1038</name>
</gene>
<dbReference type="CDD" id="cd02440">
    <property type="entry name" value="AdoMet_MTases"/>
    <property type="match status" value="1"/>
</dbReference>
<dbReference type="NCBIfam" id="TIGR03534">
    <property type="entry name" value="RF_mod_PrmC"/>
    <property type="match status" value="1"/>
</dbReference>
<dbReference type="Pfam" id="PF17827">
    <property type="entry name" value="PrmC_N"/>
    <property type="match status" value="1"/>
</dbReference>
<dbReference type="RefSeq" id="WP_138173010.1">
    <property type="nucleotide sequence ID" value="NZ_CP034412.1"/>
</dbReference>
<comment type="function">
    <text evidence="5">Methylates the class 1 translation termination release factors RF1/PrfA and RF2/PrfB on the glutamine residue of the universally conserved GGQ motif.</text>
</comment>
<evidence type="ECO:0000256" key="1">
    <source>
        <dbReference type="ARBA" id="ARBA00022603"/>
    </source>
</evidence>
<dbReference type="PANTHER" id="PTHR18895">
    <property type="entry name" value="HEMK METHYLTRANSFERASE"/>
    <property type="match status" value="1"/>
</dbReference>
<dbReference type="PROSITE" id="PS00092">
    <property type="entry name" value="N6_MTASE"/>
    <property type="match status" value="1"/>
</dbReference>
<proteinExistence type="inferred from homology"/>
<dbReference type="EMBL" id="CP034412">
    <property type="protein sequence ID" value="QCY46784.1"/>
    <property type="molecule type" value="Genomic_DNA"/>
</dbReference>
<feature type="domain" description="Methyltransferase small" evidence="7">
    <location>
        <begin position="89"/>
        <end position="192"/>
    </location>
</feature>
<dbReference type="GO" id="GO:0102559">
    <property type="term" value="F:peptide chain release factor N(5)-glutamine methyltransferase activity"/>
    <property type="evidence" value="ECO:0007669"/>
    <property type="project" value="UniProtKB-EC"/>
</dbReference>
<dbReference type="InterPro" id="IPR004556">
    <property type="entry name" value="HemK-like"/>
</dbReference>
<comment type="catalytic activity">
    <reaction evidence="4 5">
        <text>L-glutaminyl-[peptide chain release factor] + S-adenosyl-L-methionine = N(5)-methyl-L-glutaminyl-[peptide chain release factor] + S-adenosyl-L-homocysteine + H(+)</text>
        <dbReference type="Rhea" id="RHEA:42896"/>
        <dbReference type="Rhea" id="RHEA-COMP:10271"/>
        <dbReference type="Rhea" id="RHEA-COMP:10272"/>
        <dbReference type="ChEBI" id="CHEBI:15378"/>
        <dbReference type="ChEBI" id="CHEBI:30011"/>
        <dbReference type="ChEBI" id="CHEBI:57856"/>
        <dbReference type="ChEBI" id="CHEBI:59789"/>
        <dbReference type="ChEBI" id="CHEBI:61891"/>
        <dbReference type="EC" id="2.1.1.297"/>
    </reaction>
</comment>
<evidence type="ECO:0000256" key="3">
    <source>
        <dbReference type="ARBA" id="ARBA00022691"/>
    </source>
</evidence>
<dbReference type="EC" id="2.1.1.297" evidence="5"/>
<comment type="caution">
    <text evidence="5">Lacks conserved residue(s) required for the propagation of feature annotation.</text>
</comment>
<dbReference type="Proteomes" id="UP000307000">
    <property type="component" value="Chromosome"/>
</dbReference>
<name>A0A5B7WU67_9MICC</name>
<evidence type="ECO:0000259" key="8">
    <source>
        <dbReference type="Pfam" id="PF17827"/>
    </source>
</evidence>
<evidence type="ECO:0000256" key="5">
    <source>
        <dbReference type="HAMAP-Rule" id="MF_02126"/>
    </source>
</evidence>
<feature type="binding site" evidence="5">
    <location>
        <begin position="189"/>
        <end position="192"/>
    </location>
    <ligand>
        <name>substrate</name>
    </ligand>
</feature>
<feature type="region of interest" description="Disordered" evidence="6">
    <location>
        <begin position="266"/>
        <end position="285"/>
    </location>
</feature>
<feature type="domain" description="Release factor glutamine methyltransferase N-terminal" evidence="8">
    <location>
        <begin position="6"/>
        <end position="77"/>
    </location>
</feature>
<dbReference type="PANTHER" id="PTHR18895:SF74">
    <property type="entry name" value="MTRF1L RELEASE FACTOR GLUTAMINE METHYLTRANSFERASE"/>
    <property type="match status" value="1"/>
</dbReference>
<dbReference type="InterPro" id="IPR040758">
    <property type="entry name" value="PrmC_N"/>
</dbReference>
<evidence type="ECO:0000313" key="9">
    <source>
        <dbReference type="EMBL" id="QCY46784.1"/>
    </source>
</evidence>
<reference evidence="9 10" key="1">
    <citation type="submission" date="2018-12" db="EMBL/GenBank/DDBJ databases">
        <title>Complete Genome Sequence of Glutamicibacter creatinolyticus strain LGCM259,isolated from an abscess of a 12-year-old mare in Italy.</title>
        <authorList>
            <person name="Santos R.G."/>
            <person name="Silva A.L."/>
            <person name="Seyffert N."/>
            <person name="Castro T.L.P."/>
            <person name="Attili A.R."/>
            <person name="Rifici C."/>
            <person name="Mazzullo G."/>
            <person name="Brenig B."/>
            <person name="Venanzi F."/>
            <person name="Azevedo V."/>
        </authorList>
    </citation>
    <scope>NUCLEOTIDE SEQUENCE [LARGE SCALE GENOMIC DNA]</scope>
    <source>
        <strain evidence="9 10">LGCM 259</strain>
    </source>
</reference>
<dbReference type="Gene3D" id="3.40.50.150">
    <property type="entry name" value="Vaccinia Virus protein VP39"/>
    <property type="match status" value="1"/>
</dbReference>
<evidence type="ECO:0000256" key="6">
    <source>
        <dbReference type="SAM" id="MobiDB-lite"/>
    </source>
</evidence>
<dbReference type="GO" id="GO:0032259">
    <property type="term" value="P:methylation"/>
    <property type="evidence" value="ECO:0007669"/>
    <property type="project" value="UniProtKB-KW"/>
</dbReference>
<dbReference type="InterPro" id="IPR019874">
    <property type="entry name" value="RF_methyltr_PrmC"/>
</dbReference>
<keyword evidence="1 5" id="KW-0489">Methyltransferase</keyword>